<dbReference type="RefSeq" id="WP_121854421.1">
    <property type="nucleotide sequence ID" value="NZ_CP037952.1"/>
</dbReference>
<dbReference type="NCBIfam" id="NF038109">
    <property type="entry name" value="tapY2_fam"/>
    <property type="match status" value="1"/>
</dbReference>
<keyword evidence="3" id="KW-1185">Reference proteome</keyword>
<name>A0A3A6U0D8_9GAMM</name>
<feature type="chain" id="PRO_5017466216" evidence="1">
    <location>
        <begin position="25"/>
        <end position="102"/>
    </location>
</feature>
<protein>
    <submittedName>
        <fullName evidence="2">Uncharacterized protein</fullName>
    </submittedName>
</protein>
<evidence type="ECO:0000256" key="1">
    <source>
        <dbReference type="SAM" id="SignalP"/>
    </source>
</evidence>
<accession>A0A3A6U0D8</accession>
<sequence length="102" mass="11487">MLEITKMFNATAIIALLISPSVLAADKKVGYKCYLDTSAGKQVVLFSWKKSKVNSRLFNLPASRVTVANGKRAFVKDIIECVPENKRFKTPKAQEKDRLQLR</sequence>
<reference evidence="2 3" key="1">
    <citation type="submission" date="2018-09" db="EMBL/GenBank/DDBJ databases">
        <title>Phylogeny of the Shewanellaceae, and recommendation for two new genera, Pseudoshewanella and Parashewanella.</title>
        <authorList>
            <person name="Wang G."/>
        </authorList>
    </citation>
    <scope>NUCLEOTIDE SEQUENCE [LARGE SCALE GENOMIC DNA]</scope>
    <source>
        <strain evidence="2 3">KCTC 22492</strain>
    </source>
</reference>
<keyword evidence="1" id="KW-0732">Signal</keyword>
<evidence type="ECO:0000313" key="2">
    <source>
        <dbReference type="EMBL" id="RJY10407.1"/>
    </source>
</evidence>
<dbReference type="OrthoDB" id="6271020at2"/>
<evidence type="ECO:0000313" key="3">
    <source>
        <dbReference type="Proteomes" id="UP000273022"/>
    </source>
</evidence>
<comment type="caution">
    <text evidence="2">The sequence shown here is derived from an EMBL/GenBank/DDBJ whole genome shotgun (WGS) entry which is preliminary data.</text>
</comment>
<dbReference type="Proteomes" id="UP000273022">
    <property type="component" value="Unassembled WGS sequence"/>
</dbReference>
<dbReference type="AlphaFoldDB" id="A0A3A6U0D8"/>
<organism evidence="2 3">
    <name type="scientific">Parashewanella spongiae</name>
    <dbReference type="NCBI Taxonomy" id="342950"/>
    <lineage>
        <taxon>Bacteria</taxon>
        <taxon>Pseudomonadati</taxon>
        <taxon>Pseudomonadota</taxon>
        <taxon>Gammaproteobacteria</taxon>
        <taxon>Alteromonadales</taxon>
        <taxon>Shewanellaceae</taxon>
        <taxon>Parashewanella</taxon>
    </lineage>
</organism>
<dbReference type="InterPro" id="IPR049848">
    <property type="entry name" value="TapY2-like"/>
</dbReference>
<proteinExistence type="predicted"/>
<gene>
    <name evidence="2" type="ORF">D5R81_14875</name>
</gene>
<feature type="signal peptide" evidence="1">
    <location>
        <begin position="1"/>
        <end position="24"/>
    </location>
</feature>
<dbReference type="EMBL" id="QYYH01000107">
    <property type="protein sequence ID" value="RJY10407.1"/>
    <property type="molecule type" value="Genomic_DNA"/>
</dbReference>